<feature type="signal peptide" evidence="2">
    <location>
        <begin position="1"/>
        <end position="22"/>
    </location>
</feature>
<dbReference type="AlphaFoldDB" id="A0A9Q0D2X8"/>
<gene>
    <name evidence="3" type="ORF">NHX12_034254</name>
</gene>
<comment type="caution">
    <text evidence="3">The sequence shown here is derived from an EMBL/GenBank/DDBJ whole genome shotgun (WGS) entry which is preliminary data.</text>
</comment>
<dbReference type="Proteomes" id="UP001148018">
    <property type="component" value="Unassembled WGS sequence"/>
</dbReference>
<evidence type="ECO:0000256" key="1">
    <source>
        <dbReference type="SAM" id="MobiDB-lite"/>
    </source>
</evidence>
<accession>A0A9Q0D2X8</accession>
<proteinExistence type="predicted"/>
<feature type="region of interest" description="Disordered" evidence="1">
    <location>
        <begin position="29"/>
        <end position="75"/>
    </location>
</feature>
<reference evidence="3" key="1">
    <citation type="submission" date="2022-07" db="EMBL/GenBank/DDBJ databases">
        <title>Chromosome-level genome of Muraenolepis orangiensis.</title>
        <authorList>
            <person name="Kim J."/>
        </authorList>
    </citation>
    <scope>NUCLEOTIDE SEQUENCE</scope>
    <source>
        <strain evidence="3">KU_S4_2022</strain>
        <tissue evidence="3">Muscle</tissue>
    </source>
</reference>
<feature type="compositionally biased region" description="Low complexity" evidence="1">
    <location>
        <begin position="47"/>
        <end position="65"/>
    </location>
</feature>
<dbReference type="OrthoDB" id="8957285at2759"/>
<feature type="chain" id="PRO_5040226247" evidence="2">
    <location>
        <begin position="23"/>
        <end position="123"/>
    </location>
</feature>
<sequence>MAECIRVPFLLLVALNVCLVRGDSKAFGEDLMNPQAGGGGGGPEAPAPGRAGAPADKSPAAGASAPRRRSAAPWKLSEEAACRDDLTRLCPKHSWTNNLAGLECLQDRKEVTSSRSSGRETVN</sequence>
<keyword evidence="4" id="KW-1185">Reference proteome</keyword>
<keyword evidence="2" id="KW-0732">Signal</keyword>
<protein>
    <submittedName>
        <fullName evidence="3">Uncharacterized protein</fullName>
    </submittedName>
</protein>
<evidence type="ECO:0000313" key="3">
    <source>
        <dbReference type="EMBL" id="KAJ3580699.1"/>
    </source>
</evidence>
<organism evidence="3 4">
    <name type="scientific">Muraenolepis orangiensis</name>
    <name type="common">Patagonian moray cod</name>
    <dbReference type="NCBI Taxonomy" id="630683"/>
    <lineage>
        <taxon>Eukaryota</taxon>
        <taxon>Metazoa</taxon>
        <taxon>Chordata</taxon>
        <taxon>Craniata</taxon>
        <taxon>Vertebrata</taxon>
        <taxon>Euteleostomi</taxon>
        <taxon>Actinopterygii</taxon>
        <taxon>Neopterygii</taxon>
        <taxon>Teleostei</taxon>
        <taxon>Neoteleostei</taxon>
        <taxon>Acanthomorphata</taxon>
        <taxon>Zeiogadaria</taxon>
        <taxon>Gadariae</taxon>
        <taxon>Gadiformes</taxon>
        <taxon>Muraenolepidoidei</taxon>
        <taxon>Muraenolepididae</taxon>
        <taxon>Muraenolepis</taxon>
    </lineage>
</organism>
<dbReference type="EMBL" id="JANIIK010007701">
    <property type="protein sequence ID" value="KAJ3580699.1"/>
    <property type="molecule type" value="Genomic_DNA"/>
</dbReference>
<name>A0A9Q0D2X8_9TELE</name>
<evidence type="ECO:0000313" key="4">
    <source>
        <dbReference type="Proteomes" id="UP001148018"/>
    </source>
</evidence>
<evidence type="ECO:0000256" key="2">
    <source>
        <dbReference type="SAM" id="SignalP"/>
    </source>
</evidence>